<feature type="transmembrane region" description="Helical" evidence="6">
    <location>
        <begin position="157"/>
        <end position="174"/>
    </location>
</feature>
<evidence type="ECO:0000313" key="8">
    <source>
        <dbReference type="EMBL" id="MCC3297232.1"/>
    </source>
</evidence>
<dbReference type="GO" id="GO:0006465">
    <property type="term" value="P:signal peptide processing"/>
    <property type="evidence" value="ECO:0007669"/>
    <property type="project" value="UniProtKB-UniRule"/>
</dbReference>
<evidence type="ECO:0000256" key="3">
    <source>
        <dbReference type="ARBA" id="ARBA00022989"/>
    </source>
</evidence>
<accession>A0A9X1ME03</accession>
<dbReference type="Pfam" id="PF10502">
    <property type="entry name" value="Peptidase_S26"/>
    <property type="match status" value="1"/>
</dbReference>
<dbReference type="InterPro" id="IPR036286">
    <property type="entry name" value="LexA/Signal_pep-like_sf"/>
</dbReference>
<dbReference type="InterPro" id="IPR019533">
    <property type="entry name" value="Peptidase_S26"/>
</dbReference>
<evidence type="ECO:0000256" key="1">
    <source>
        <dbReference type="ARBA" id="ARBA00004370"/>
    </source>
</evidence>
<dbReference type="RefSeq" id="WP_227895032.1">
    <property type="nucleotide sequence ID" value="NZ_CP099466.1"/>
</dbReference>
<evidence type="ECO:0000256" key="6">
    <source>
        <dbReference type="SAM" id="Phobius"/>
    </source>
</evidence>
<dbReference type="PANTHER" id="PTHR10806">
    <property type="entry name" value="SIGNAL PEPTIDASE COMPLEX CATALYTIC SUBUNIT SEC11"/>
    <property type="match status" value="1"/>
</dbReference>
<gene>
    <name evidence="8" type="ORF">LJ757_05350</name>
</gene>
<dbReference type="SUPFAM" id="SSF51306">
    <property type="entry name" value="LexA/Signal peptidase"/>
    <property type="match status" value="1"/>
</dbReference>
<dbReference type="NCBIfam" id="TIGR02228">
    <property type="entry name" value="sigpep_I_arch"/>
    <property type="match status" value="1"/>
</dbReference>
<proteinExistence type="predicted"/>
<reference evidence="8" key="1">
    <citation type="submission" date="2021-10" db="EMBL/GenBank/DDBJ databases">
        <title>Novel species in genus Arthrobacter.</title>
        <authorList>
            <person name="Liu Y."/>
        </authorList>
    </citation>
    <scope>NUCLEOTIDE SEQUENCE</scope>
    <source>
        <strain evidence="8">Zg-Y453</strain>
    </source>
</reference>
<keyword evidence="9" id="KW-1185">Reference proteome</keyword>
<dbReference type="CDD" id="cd06530">
    <property type="entry name" value="S26_SPase_I"/>
    <property type="match status" value="1"/>
</dbReference>
<keyword evidence="2 6" id="KW-0812">Transmembrane</keyword>
<keyword evidence="3 6" id="KW-1133">Transmembrane helix</keyword>
<dbReference type="EC" id="3.4.21.89" evidence="5"/>
<evidence type="ECO:0000256" key="4">
    <source>
        <dbReference type="ARBA" id="ARBA00023136"/>
    </source>
</evidence>
<evidence type="ECO:0000256" key="5">
    <source>
        <dbReference type="NCBIfam" id="TIGR02228"/>
    </source>
</evidence>
<dbReference type="AlphaFoldDB" id="A0A9X1ME03"/>
<name>A0A9X1ME03_9MICC</name>
<evidence type="ECO:0000256" key="2">
    <source>
        <dbReference type="ARBA" id="ARBA00022692"/>
    </source>
</evidence>
<keyword evidence="4 6" id="KW-0472">Membrane</keyword>
<dbReference type="GO" id="GO:0004252">
    <property type="term" value="F:serine-type endopeptidase activity"/>
    <property type="evidence" value="ECO:0007669"/>
    <property type="project" value="UniProtKB-UniRule"/>
</dbReference>
<dbReference type="GO" id="GO:0009003">
    <property type="term" value="F:signal peptidase activity"/>
    <property type="evidence" value="ECO:0007669"/>
    <property type="project" value="UniProtKB-EC"/>
</dbReference>
<feature type="transmembrane region" description="Helical" evidence="6">
    <location>
        <begin position="21"/>
        <end position="43"/>
    </location>
</feature>
<keyword evidence="8" id="KW-0378">Hydrolase</keyword>
<evidence type="ECO:0000259" key="7">
    <source>
        <dbReference type="Pfam" id="PF10502"/>
    </source>
</evidence>
<dbReference type="EMBL" id="JAJFZV010000004">
    <property type="protein sequence ID" value="MCC3297232.1"/>
    <property type="molecule type" value="Genomic_DNA"/>
</dbReference>
<protein>
    <recommendedName>
        <fullName evidence="5">Signal peptidase I</fullName>
        <ecNumber evidence="5">3.4.21.89</ecNumber>
    </recommendedName>
</protein>
<dbReference type="PANTHER" id="PTHR10806:SF6">
    <property type="entry name" value="SIGNAL PEPTIDASE COMPLEX CATALYTIC SUBUNIT SEC11"/>
    <property type="match status" value="1"/>
</dbReference>
<feature type="domain" description="Peptidase S26" evidence="7">
    <location>
        <begin position="28"/>
        <end position="102"/>
    </location>
</feature>
<comment type="subcellular location">
    <subcellularLocation>
        <location evidence="1">Membrane</location>
    </subcellularLocation>
</comment>
<evidence type="ECO:0000313" key="9">
    <source>
        <dbReference type="Proteomes" id="UP001139158"/>
    </source>
</evidence>
<dbReference type="Proteomes" id="UP001139158">
    <property type="component" value="Unassembled WGS sequence"/>
</dbReference>
<dbReference type="GO" id="GO:0016020">
    <property type="term" value="C:membrane"/>
    <property type="evidence" value="ECO:0007669"/>
    <property type="project" value="UniProtKB-SubCell"/>
</dbReference>
<dbReference type="InterPro" id="IPR001733">
    <property type="entry name" value="Peptidase_S26B"/>
</dbReference>
<comment type="caution">
    <text evidence="8">The sequence shown here is derived from an EMBL/GenBank/DDBJ whole genome shotgun (WGS) entry which is preliminary data.</text>
</comment>
<organism evidence="8 9">
    <name type="scientific">Arthrobacter caoxuetaonis</name>
    <dbReference type="NCBI Taxonomy" id="2886935"/>
    <lineage>
        <taxon>Bacteria</taxon>
        <taxon>Bacillati</taxon>
        <taxon>Actinomycetota</taxon>
        <taxon>Actinomycetes</taxon>
        <taxon>Micrococcales</taxon>
        <taxon>Micrococcaceae</taxon>
        <taxon>Arthrobacter</taxon>
    </lineage>
</organism>
<sequence>MSSGRSNNSQALRALKFTGSALSLVAMCVTALAALVLIIVPLLTGSQTYSVLTNSMAPKYAPGTFLVVKPTPADALQVGDVITYQIESGDPTVITHRIIGVGAGQSGERVFTTQGDNNDLADESPVQEVQIRGKLSYAVPYVGFIANGLGNSDRGAIAQWAAVGLLGYGIVLLVRGGLEKKRKGTEPDMDAMLLDLPPRSDAPAQGRNSALPRMHDDDASLLGDDPILHDCDHCDHEISARRASGAVSVAV</sequence>